<dbReference type="EMBL" id="JABFUD020000016">
    <property type="protein sequence ID" value="KAI5068376.1"/>
    <property type="molecule type" value="Genomic_DNA"/>
</dbReference>
<protein>
    <recommendedName>
        <fullName evidence="1">Fungal lipase-type domain-containing protein</fullName>
    </recommendedName>
</protein>
<dbReference type="SUPFAM" id="SSF53474">
    <property type="entry name" value="alpha/beta-Hydrolases"/>
    <property type="match status" value="1"/>
</dbReference>
<dbReference type="InterPro" id="IPR002921">
    <property type="entry name" value="Fungal_lipase-type"/>
</dbReference>
<dbReference type="OrthoDB" id="426718at2759"/>
<dbReference type="Pfam" id="PF01764">
    <property type="entry name" value="Lipase_3"/>
    <property type="match status" value="1"/>
</dbReference>
<dbReference type="InterPro" id="IPR029058">
    <property type="entry name" value="AB_hydrolase_fold"/>
</dbReference>
<evidence type="ECO:0000313" key="2">
    <source>
        <dbReference type="EMBL" id="KAI5068376.1"/>
    </source>
</evidence>
<evidence type="ECO:0000259" key="1">
    <source>
        <dbReference type="Pfam" id="PF01764"/>
    </source>
</evidence>
<dbReference type="AlphaFoldDB" id="A0A9D4UI84"/>
<feature type="domain" description="Fungal lipase-type" evidence="1">
    <location>
        <begin position="60"/>
        <end position="169"/>
    </location>
</feature>
<keyword evidence="3" id="KW-1185">Reference proteome</keyword>
<proteinExistence type="predicted"/>
<organism evidence="2 3">
    <name type="scientific">Adiantum capillus-veneris</name>
    <name type="common">Maidenhair fern</name>
    <dbReference type="NCBI Taxonomy" id="13818"/>
    <lineage>
        <taxon>Eukaryota</taxon>
        <taxon>Viridiplantae</taxon>
        <taxon>Streptophyta</taxon>
        <taxon>Embryophyta</taxon>
        <taxon>Tracheophyta</taxon>
        <taxon>Polypodiopsida</taxon>
        <taxon>Polypodiidae</taxon>
        <taxon>Polypodiales</taxon>
        <taxon>Pteridineae</taxon>
        <taxon>Pteridaceae</taxon>
        <taxon>Vittarioideae</taxon>
        <taxon>Adiantum</taxon>
    </lineage>
</organism>
<dbReference type="Proteomes" id="UP000886520">
    <property type="component" value="Chromosome 16"/>
</dbReference>
<name>A0A9D4UI84_ADICA</name>
<accession>A0A9D4UI84</accession>
<dbReference type="GO" id="GO:0006629">
    <property type="term" value="P:lipid metabolic process"/>
    <property type="evidence" value="ECO:0007669"/>
    <property type="project" value="InterPro"/>
</dbReference>
<sequence length="220" mass="24018">MAVAAYENKSMADEFSFVSKSKLIKDVKRPNVLCTKVKDLTITTDTEVHVCLLQDGSLAFAFRGTEILDWKDLKSLLGDVMTDLMKDLVPVQLHDASDKISYQSVGAIKAHEGFQLAFRDVTKSPSPNENIRLVAEGLGARTADVKRVICIGHSLGGALATLCAQWCRYVGYATAEACGDKGKKLPCGKQRGFDSQCPALRRPCECILQVQACGWVGIFE</sequence>
<dbReference type="Gene3D" id="3.40.50.1820">
    <property type="entry name" value="alpha/beta hydrolase"/>
    <property type="match status" value="1"/>
</dbReference>
<comment type="caution">
    <text evidence="2">The sequence shown here is derived from an EMBL/GenBank/DDBJ whole genome shotgun (WGS) entry which is preliminary data.</text>
</comment>
<evidence type="ECO:0000313" key="3">
    <source>
        <dbReference type="Proteomes" id="UP000886520"/>
    </source>
</evidence>
<gene>
    <name evidence="2" type="ORF">GOP47_0016721</name>
</gene>
<reference evidence="2" key="1">
    <citation type="submission" date="2021-01" db="EMBL/GenBank/DDBJ databases">
        <title>Adiantum capillus-veneris genome.</title>
        <authorList>
            <person name="Fang Y."/>
            <person name="Liao Q."/>
        </authorList>
    </citation>
    <scope>NUCLEOTIDE SEQUENCE</scope>
    <source>
        <strain evidence="2">H3</strain>
        <tissue evidence="2">Leaf</tissue>
    </source>
</reference>